<dbReference type="Proteomes" id="UP000201190">
    <property type="component" value="Segment"/>
</dbReference>
<evidence type="ECO:0000313" key="1">
    <source>
        <dbReference type="EMBL" id="AKC91650.1"/>
    </source>
</evidence>
<name>A0A0E3UR99_9ABAC</name>
<organism evidence="1 2">
    <name type="scientific">Lambdina fiscellaria nucleopolyhedrovirus</name>
    <dbReference type="NCBI Taxonomy" id="1642929"/>
    <lineage>
        <taxon>Viruses</taxon>
        <taxon>Viruses incertae sedis</taxon>
        <taxon>Naldaviricetes</taxon>
        <taxon>Lefavirales</taxon>
        <taxon>Baculoviridae</taxon>
        <taxon>Alphabaculovirus</taxon>
        <taxon>Alphabaculovirus lafiscellariae</taxon>
    </lineage>
</organism>
<dbReference type="EMBL" id="KP752043">
    <property type="protein sequence ID" value="AKC91650.1"/>
    <property type="molecule type" value="Genomic_DNA"/>
</dbReference>
<sequence length="133" mass="15013">MFGNARHHENYVKKQLQDQRYDEIMRQHEMIRNNMFKLNSQMYDVCRQATGVDANLCARIKNSMDATSTLDLLPSPTYNYPAAKVVNSMRSPVANQSTAAAPLILDSPTYNANALSFARNKDKSLGDTIKLNI</sequence>
<protein>
    <submittedName>
        <fullName evidence="1">Hesp115</fullName>
    </submittedName>
</protein>
<dbReference type="RefSeq" id="YP_009133232.1">
    <property type="nucleotide sequence ID" value="NC_026922.1"/>
</dbReference>
<dbReference type="OrthoDB" id="29262at10239"/>
<dbReference type="KEGG" id="vg:24170853"/>
<reference evidence="1 2" key="1">
    <citation type="journal article" date="2015" name="Genome Announc.">
        <title>Genome Sequence of an Alphabaculovirus Isolated from the Oak Looper, Lambdina fiscellaria, Contains a Putative 2-Kilobase-Pair Transposable Element Encoding a Transposase and a FLYWCH Domain-Containing Protein.</title>
        <authorList>
            <person name="Rohrmann G.F."/>
            <person name="Erlandson M.A."/>
            <person name="Theilmann D.A."/>
        </authorList>
    </citation>
    <scope>NUCLEOTIDE SEQUENCE [LARGE SCALE GENOMIC DNA]</scope>
    <source>
        <strain evidence="1">GR15</strain>
    </source>
</reference>
<proteinExistence type="predicted"/>
<accession>A0A0E3UR99</accession>
<evidence type="ECO:0000313" key="2">
    <source>
        <dbReference type="Proteomes" id="UP000201190"/>
    </source>
</evidence>
<dbReference type="GeneID" id="24170853"/>
<keyword evidence="2" id="KW-1185">Reference proteome</keyword>